<evidence type="ECO:0000256" key="2">
    <source>
        <dbReference type="SAM" id="Phobius"/>
    </source>
</evidence>
<dbReference type="HOGENOM" id="CLU_461208_0_0_1"/>
<keyword evidence="2" id="KW-1133">Transmembrane helix</keyword>
<evidence type="ECO:0000256" key="1">
    <source>
        <dbReference type="SAM" id="MobiDB-lite"/>
    </source>
</evidence>
<dbReference type="AlphaFoldDB" id="S8GDN9"/>
<dbReference type="RefSeq" id="XP_002370773.1">
    <property type="nucleotide sequence ID" value="XM_002370732.2"/>
</dbReference>
<organism evidence="3 4">
    <name type="scientific">Toxoplasma gondii (strain ATCC 50611 / Me49)</name>
    <dbReference type="NCBI Taxonomy" id="508771"/>
    <lineage>
        <taxon>Eukaryota</taxon>
        <taxon>Sar</taxon>
        <taxon>Alveolata</taxon>
        <taxon>Apicomplexa</taxon>
        <taxon>Conoidasida</taxon>
        <taxon>Coccidia</taxon>
        <taxon>Eucoccidiorida</taxon>
        <taxon>Eimeriorina</taxon>
        <taxon>Sarcocystidae</taxon>
        <taxon>Toxoplasma</taxon>
    </lineage>
</organism>
<dbReference type="Proteomes" id="UP000001529">
    <property type="component" value="Chromosome X"/>
</dbReference>
<dbReference type="PhylomeDB" id="S8GDN9"/>
<sequence>MRGSVLVVTRTVDCRLSRFQGKCYFRQWPVSGTTRSHRTRGWYLTLLLPLQSAVMAHVLISSPSTVELDEETQVFTSLQNAALIPRDRRKTRTHVRLRRSRSGGTGSWKPLATRVLIVTFLVALAAVALRRYVLRTRSRSMSTVSQDSDISASPRETVLDDRARFRADDGGNEGEFAFPSSPVENVAAAVARLNHGSTTADEQPHRGGQADAALELLRPPTPSWGNQEAPEGVTGRITEAVAMPLPAIDSLGERPHNGEQASAALEPPGPATSPWGNEETPDGATGRITEAVAMPLPAIDSLGERPHNGEQASAALEPPGPATSPWGNEETPEGATGRITEAVAMPLPANDSFGERPHNGEQASAALEPPGPATSPWGNEETPDGATGRITEAVAMPLPAIDSLGERPHNGEQASAALEPPGPATSPWGNEETPEGATGRITEAVAMPLPANDSFGERPHNGEQASAALEPPGPATSPWGNEETPEGATGRITETVATSTVGSIAPAEQSHSGEQAGAVLEPPAAPKPWGILDAALEKVREEISKQQVQLHFAMRRGDSAEVDARKEMLLDLLKGRALLQSIPDEPGDGEIP</sequence>
<evidence type="ECO:0008006" key="5">
    <source>
        <dbReference type="Google" id="ProtNLM"/>
    </source>
</evidence>
<feature type="transmembrane region" description="Helical" evidence="2">
    <location>
        <begin position="41"/>
        <end position="60"/>
    </location>
</feature>
<keyword evidence="4" id="KW-1185">Reference proteome</keyword>
<evidence type="ECO:0000313" key="3">
    <source>
        <dbReference type="EMBL" id="EPT26544.1"/>
    </source>
</evidence>
<proteinExistence type="predicted"/>
<accession>S8GDN9</accession>
<dbReference type="VEuPathDB" id="ToxoDB:TGME49_214410"/>
<evidence type="ECO:0000313" key="4">
    <source>
        <dbReference type="Proteomes" id="UP000001529"/>
    </source>
</evidence>
<name>S8GDN9_TOXGM</name>
<feature type="region of interest" description="Disordered" evidence="1">
    <location>
        <begin position="300"/>
        <end position="524"/>
    </location>
</feature>
<dbReference type="GeneID" id="7896871"/>
<dbReference type="EMBL" id="CM002045">
    <property type="protein sequence ID" value="EPT26544.1"/>
    <property type="molecule type" value="Genomic_DNA"/>
</dbReference>
<dbReference type="OrthoDB" id="10628321at2759"/>
<protein>
    <recommendedName>
        <fullName evidence="5">Transmembrane protein</fullName>
    </recommendedName>
</protein>
<feature type="region of interest" description="Disordered" evidence="1">
    <location>
        <begin position="249"/>
        <end position="284"/>
    </location>
</feature>
<dbReference type="EMBL" id="KE138836">
    <property type="protein sequence ID" value="EPT26544.1"/>
    <property type="molecule type" value="Genomic_DNA"/>
</dbReference>
<keyword evidence="2" id="KW-0812">Transmembrane</keyword>
<gene>
    <name evidence="3" type="ORF">TGME49_214410</name>
</gene>
<dbReference type="KEGG" id="tgo:TGME49_214410"/>
<reference evidence="3" key="1">
    <citation type="submission" date="2013-04" db="EMBL/GenBank/DDBJ databases">
        <authorList>
            <person name="Sibley D."/>
            <person name="Venepally P."/>
            <person name="Karamycheva S."/>
            <person name="Hadjithomas M."/>
            <person name="Khan A."/>
            <person name="Brunk B."/>
            <person name="Roos D."/>
            <person name="Caler E."/>
            <person name="Lorenzi H."/>
        </authorList>
    </citation>
    <scope>NUCLEOTIDE SEQUENCE [LARGE SCALE GENOMIC DNA]</scope>
    <source>
        <strain evidence="3">ME49</strain>
    </source>
</reference>
<keyword evidence="2" id="KW-0472">Membrane</keyword>
<feature type="transmembrane region" description="Helical" evidence="2">
    <location>
        <begin position="111"/>
        <end position="129"/>
    </location>
</feature>